<evidence type="ECO:0000256" key="1">
    <source>
        <dbReference type="SAM" id="Coils"/>
    </source>
</evidence>
<dbReference type="AlphaFoldDB" id="A0A9Q5I3Y2"/>
<gene>
    <name evidence="3" type="ORF">A7U60_g1453</name>
</gene>
<dbReference type="OrthoDB" id="3052721at2759"/>
<feature type="coiled-coil region" evidence="1">
    <location>
        <begin position="30"/>
        <end position="57"/>
    </location>
</feature>
<feature type="region of interest" description="Disordered" evidence="2">
    <location>
        <begin position="1027"/>
        <end position="1049"/>
    </location>
</feature>
<keyword evidence="1" id="KW-0175">Coiled coil</keyword>
<feature type="coiled-coil region" evidence="1">
    <location>
        <begin position="107"/>
        <end position="134"/>
    </location>
</feature>
<reference evidence="3" key="1">
    <citation type="submission" date="2016-06" db="EMBL/GenBank/DDBJ databases">
        <title>Draft Genome sequence of the fungus Inonotus baumii.</title>
        <authorList>
            <person name="Zhu H."/>
            <person name="Lin W."/>
        </authorList>
    </citation>
    <scope>NUCLEOTIDE SEQUENCE</scope>
    <source>
        <strain evidence="3">821</strain>
    </source>
</reference>
<feature type="compositionally biased region" description="Polar residues" evidence="2">
    <location>
        <begin position="1040"/>
        <end position="1049"/>
    </location>
</feature>
<evidence type="ECO:0000313" key="3">
    <source>
        <dbReference type="EMBL" id="OCB91286.1"/>
    </source>
</evidence>
<name>A0A9Q5I3Y2_SANBA</name>
<proteinExistence type="predicted"/>
<evidence type="ECO:0000256" key="2">
    <source>
        <dbReference type="SAM" id="MobiDB-lite"/>
    </source>
</evidence>
<feature type="coiled-coil region" evidence="1">
    <location>
        <begin position="170"/>
        <end position="218"/>
    </location>
</feature>
<dbReference type="Proteomes" id="UP000757232">
    <property type="component" value="Unassembled WGS sequence"/>
</dbReference>
<sequence length="1049" mass="119674">MRNKTAIQRQQALQKAQDANRSPLSDKTNLVVAKSDIHDLKKRVDQLDKQLSETRVELTKSTELLKNSRERSNHHLNWYHNARKAVNHSRKVLSDLRDKNRACFSVNEGLRKDMDEFKNKLTEKEHEMASCRLQANSHLQAVASANMRALEYWNALKAMEDKCLMLLKRIAALSSRISRMQESIRDMQRTNRNRRTRLSRADKRLQKLRRIAAAVRNLLQLRQNGTYAPWVRSLVFRIALLGCPARQVGEIINGFIRTACNRIGITPKKKIRRISPRTVGRIISEADIAGKVQLAYEMKRTPSFTVGGDGTTNKNQTFESVHANYKTKKTYLNEDGSPCTSEEQVQRVRFIKLERAGNHRAETQKNETIACLREAADLFNRSPLDSTDNLPGRPFNEQTIAMKFVGTHGDHAEDQKAKHRLLGEWKHELTMRGLGAHYLCSRSEEDRETLIASARASHISQMGGFEAWEMLSDEDRIQKDAEIFDTLCESLSHEAYEQLSEAERRRLDLWVWAGCAMHKDLNAVKGGDSAMRAKWKEIKDSPGPVLLANKDNDAVLEAEDDDDDGEYEDLEDSATHVLPSFECGEQSASYAANVLGKMRCNRYSTKRGDKRKESAAQKRAREVSKAGGKKLMDLMGDMLKNKNDKKGHQHTFRDYAIFLLGFIINFPDTSNTRYSSYLEAAAETIARLDFYINYMHYIRDSKEKRTLNHLEANVLKGLVDGPTRTELAVLTLYLEAVSHSYISLVRGHGLENTNALDLGPLHEKVRTHVKKLIEEPHIILSPSADPKQATMNGYHSWKNEEAVKAVHRMAPELPHLETLFKAFLSGALETWERFSDEFRADGTIASLTETERDFAWTPATNDANEGALGAYRVFARKNPAGSLRLFNSIFRAKRNKTHEFMESTLTDALDSAFLRREARAQEAMGMERKRRRKIYEEGLENVAKKQRKDTEKQEKGEKRRYELDQVEQVVDETAINNMTVSQLRNQLDKIRPEAGCIPADYKLNKAQRRDYLLAALSSMGKLRVAGDVQTEPIEARPREQASSCTIDKQ</sequence>
<organism evidence="3 4">
    <name type="scientific">Sanghuangporus baumii</name>
    <name type="common">Phellinus baumii</name>
    <dbReference type="NCBI Taxonomy" id="108892"/>
    <lineage>
        <taxon>Eukaryota</taxon>
        <taxon>Fungi</taxon>
        <taxon>Dikarya</taxon>
        <taxon>Basidiomycota</taxon>
        <taxon>Agaricomycotina</taxon>
        <taxon>Agaricomycetes</taxon>
        <taxon>Hymenochaetales</taxon>
        <taxon>Hymenochaetaceae</taxon>
        <taxon>Sanghuangporus</taxon>
    </lineage>
</organism>
<protein>
    <submittedName>
        <fullName evidence="3">Uncharacterized protein</fullName>
    </submittedName>
</protein>
<evidence type="ECO:0000313" key="4">
    <source>
        <dbReference type="Proteomes" id="UP000757232"/>
    </source>
</evidence>
<comment type="caution">
    <text evidence="3">The sequence shown here is derived from an EMBL/GenBank/DDBJ whole genome shotgun (WGS) entry which is preliminary data.</text>
</comment>
<dbReference type="EMBL" id="LNZH02000095">
    <property type="protein sequence ID" value="OCB91286.1"/>
    <property type="molecule type" value="Genomic_DNA"/>
</dbReference>
<keyword evidence="4" id="KW-1185">Reference proteome</keyword>
<accession>A0A9Q5I3Y2</accession>